<evidence type="ECO:0000313" key="4">
    <source>
        <dbReference type="EMBL" id="AEE50276.1"/>
    </source>
</evidence>
<dbReference type="STRING" id="760192.Halhy_2401"/>
<organism evidence="4 5">
    <name type="scientific">Haliscomenobacter hydrossis (strain ATCC 27775 / DSM 1100 / LMG 10767 / O)</name>
    <dbReference type="NCBI Taxonomy" id="760192"/>
    <lineage>
        <taxon>Bacteria</taxon>
        <taxon>Pseudomonadati</taxon>
        <taxon>Bacteroidota</taxon>
        <taxon>Saprospiria</taxon>
        <taxon>Saprospirales</taxon>
        <taxon>Haliscomenobacteraceae</taxon>
        <taxon>Haliscomenobacter</taxon>
    </lineage>
</organism>
<dbReference type="CDD" id="cd04301">
    <property type="entry name" value="NAT_SF"/>
    <property type="match status" value="1"/>
</dbReference>
<reference key="2">
    <citation type="submission" date="2011-04" db="EMBL/GenBank/DDBJ databases">
        <title>Complete sequence of chromosome of Haliscomenobacter hydrossis DSM 1100.</title>
        <authorList>
            <consortium name="US DOE Joint Genome Institute (JGI-PGF)"/>
            <person name="Lucas S."/>
            <person name="Han J."/>
            <person name="Lapidus A."/>
            <person name="Bruce D."/>
            <person name="Goodwin L."/>
            <person name="Pitluck S."/>
            <person name="Peters L."/>
            <person name="Kyrpides N."/>
            <person name="Mavromatis K."/>
            <person name="Ivanova N."/>
            <person name="Ovchinnikova G."/>
            <person name="Pagani I."/>
            <person name="Daligault H."/>
            <person name="Detter J.C."/>
            <person name="Han C."/>
            <person name="Land M."/>
            <person name="Hauser L."/>
            <person name="Markowitz V."/>
            <person name="Cheng J.-F."/>
            <person name="Hugenholtz P."/>
            <person name="Woyke T."/>
            <person name="Wu D."/>
            <person name="Verbarg S."/>
            <person name="Frueling A."/>
            <person name="Brambilla E."/>
            <person name="Klenk H.-P."/>
            <person name="Eisen J.A."/>
        </authorList>
    </citation>
    <scope>NUCLEOTIDE SEQUENCE</scope>
    <source>
        <strain>DSM 1100</strain>
    </source>
</reference>
<evidence type="ECO:0000256" key="1">
    <source>
        <dbReference type="ARBA" id="ARBA00022679"/>
    </source>
</evidence>
<dbReference type="AlphaFoldDB" id="F4KWC6"/>
<reference evidence="4 5" key="1">
    <citation type="journal article" date="2011" name="Stand. Genomic Sci.">
        <title>Complete genome sequence of Haliscomenobacter hydrossis type strain (O).</title>
        <authorList>
            <consortium name="US DOE Joint Genome Institute (JGI-PGF)"/>
            <person name="Daligault H."/>
            <person name="Lapidus A."/>
            <person name="Zeytun A."/>
            <person name="Nolan M."/>
            <person name="Lucas S."/>
            <person name="Del Rio T.G."/>
            <person name="Tice H."/>
            <person name="Cheng J.F."/>
            <person name="Tapia R."/>
            <person name="Han C."/>
            <person name="Goodwin L."/>
            <person name="Pitluck S."/>
            <person name="Liolios K."/>
            <person name="Pagani I."/>
            <person name="Ivanova N."/>
            <person name="Huntemann M."/>
            <person name="Mavromatis K."/>
            <person name="Mikhailova N."/>
            <person name="Pati A."/>
            <person name="Chen A."/>
            <person name="Palaniappan K."/>
            <person name="Land M."/>
            <person name="Hauser L."/>
            <person name="Brambilla E.M."/>
            <person name="Rohde M."/>
            <person name="Verbarg S."/>
            <person name="Goker M."/>
            <person name="Bristow J."/>
            <person name="Eisen J.A."/>
            <person name="Markowitz V."/>
            <person name="Hugenholtz P."/>
            <person name="Kyrpides N.C."/>
            <person name="Klenk H.P."/>
            <person name="Woyke T."/>
        </authorList>
    </citation>
    <scope>NUCLEOTIDE SEQUENCE [LARGE SCALE GENOMIC DNA]</scope>
    <source>
        <strain evidence="5">ATCC 27775 / DSM 1100 / LMG 10767 / O</strain>
    </source>
</reference>
<dbReference type="InterPro" id="IPR000182">
    <property type="entry name" value="GNAT_dom"/>
</dbReference>
<dbReference type="InterPro" id="IPR051556">
    <property type="entry name" value="N-term/lysine_N-AcTrnsfr"/>
</dbReference>
<keyword evidence="2" id="KW-0012">Acyltransferase</keyword>
<dbReference type="Pfam" id="PF00583">
    <property type="entry name" value="Acetyltransf_1"/>
    <property type="match status" value="1"/>
</dbReference>
<protein>
    <submittedName>
        <fullName evidence="4">GCN5-related N-acetyltransferase</fullName>
    </submittedName>
</protein>
<dbReference type="OrthoDB" id="7205533at2"/>
<dbReference type="GO" id="GO:0016747">
    <property type="term" value="F:acyltransferase activity, transferring groups other than amino-acyl groups"/>
    <property type="evidence" value="ECO:0007669"/>
    <property type="project" value="InterPro"/>
</dbReference>
<proteinExistence type="predicted"/>
<dbReference type="KEGG" id="hhy:Halhy_2401"/>
<dbReference type="InterPro" id="IPR016181">
    <property type="entry name" value="Acyl_CoA_acyltransferase"/>
</dbReference>
<evidence type="ECO:0000259" key="3">
    <source>
        <dbReference type="PROSITE" id="PS51186"/>
    </source>
</evidence>
<dbReference type="Proteomes" id="UP000008461">
    <property type="component" value="Chromosome"/>
</dbReference>
<evidence type="ECO:0000313" key="5">
    <source>
        <dbReference type="Proteomes" id="UP000008461"/>
    </source>
</evidence>
<feature type="domain" description="N-acetyltransferase" evidence="3">
    <location>
        <begin position="5"/>
        <end position="175"/>
    </location>
</feature>
<dbReference type="PANTHER" id="PTHR42919:SF8">
    <property type="entry name" value="N-ALPHA-ACETYLTRANSFERASE 50"/>
    <property type="match status" value="1"/>
</dbReference>
<sequence length="175" mass="20430">MENNIEIQAVQSHELPFLVQMSRDTFVHNYAHLNEPIFFQQYLDKAFDPEQVAAEWSDPLNRFFWVKVNGEYAGYCKLMLGAAVKGLEAAGTQVLEIQRIYVLDAYQKLGLGKLMLQKALAIAAENELTWIWLGVWEDNHKAINWYTSQGFEPFGEHTFWMGDDPQRDWLMRRKV</sequence>
<dbReference type="PROSITE" id="PS51186">
    <property type="entry name" value="GNAT"/>
    <property type="match status" value="1"/>
</dbReference>
<name>F4KWC6_HALH1</name>
<dbReference type="EMBL" id="CP002691">
    <property type="protein sequence ID" value="AEE50276.1"/>
    <property type="molecule type" value="Genomic_DNA"/>
</dbReference>
<dbReference type="RefSeq" id="WP_013764825.1">
    <property type="nucleotide sequence ID" value="NC_015510.1"/>
</dbReference>
<keyword evidence="1" id="KW-0808">Transferase</keyword>
<evidence type="ECO:0000256" key="2">
    <source>
        <dbReference type="ARBA" id="ARBA00023315"/>
    </source>
</evidence>
<keyword evidence="5" id="KW-1185">Reference proteome</keyword>
<dbReference type="eggNOG" id="COG0456">
    <property type="taxonomic scope" value="Bacteria"/>
</dbReference>
<gene>
    <name evidence="4" type="ordered locus">Halhy_2401</name>
</gene>
<dbReference type="PANTHER" id="PTHR42919">
    <property type="entry name" value="N-ALPHA-ACETYLTRANSFERASE"/>
    <property type="match status" value="1"/>
</dbReference>
<dbReference type="Gene3D" id="3.40.630.30">
    <property type="match status" value="1"/>
</dbReference>
<dbReference type="SUPFAM" id="SSF55729">
    <property type="entry name" value="Acyl-CoA N-acyltransferases (Nat)"/>
    <property type="match status" value="1"/>
</dbReference>
<dbReference type="HOGENOM" id="CLU_013985_18_0_10"/>
<accession>F4KWC6</accession>